<evidence type="ECO:0000313" key="6">
    <source>
        <dbReference type="EMBL" id="KAD3515475.1"/>
    </source>
</evidence>
<dbReference type="GO" id="GO:0003700">
    <property type="term" value="F:DNA-binding transcription factor activity"/>
    <property type="evidence" value="ECO:0007669"/>
    <property type="project" value="InterPro"/>
</dbReference>
<evidence type="ECO:0000256" key="2">
    <source>
        <dbReference type="ARBA" id="ARBA00023125"/>
    </source>
</evidence>
<organism evidence="6 7">
    <name type="scientific">Arthrobacter yangruifuii</name>
    <dbReference type="NCBI Taxonomy" id="2606616"/>
    <lineage>
        <taxon>Bacteria</taxon>
        <taxon>Bacillati</taxon>
        <taxon>Actinomycetota</taxon>
        <taxon>Actinomycetes</taxon>
        <taxon>Micrococcales</taxon>
        <taxon>Micrococcaceae</taxon>
        <taxon>Arthrobacter</taxon>
    </lineage>
</organism>
<evidence type="ECO:0000259" key="5">
    <source>
        <dbReference type="PROSITE" id="PS01124"/>
    </source>
</evidence>
<name>A0A5N6MIZ8_9MICC</name>
<dbReference type="PROSITE" id="PS01124">
    <property type="entry name" value="HTH_ARAC_FAMILY_2"/>
    <property type="match status" value="1"/>
</dbReference>
<gene>
    <name evidence="6" type="ORF">GD627_11790</name>
</gene>
<dbReference type="InterPro" id="IPR018062">
    <property type="entry name" value="HTH_AraC-typ_CS"/>
</dbReference>
<protein>
    <submittedName>
        <fullName evidence="6">Helix-turn-helix domain-containing protein</fullName>
    </submittedName>
</protein>
<dbReference type="InterPro" id="IPR018060">
    <property type="entry name" value="HTH_AraC"/>
</dbReference>
<keyword evidence="1" id="KW-0805">Transcription regulation</keyword>
<dbReference type="Gene3D" id="1.10.10.60">
    <property type="entry name" value="Homeodomain-like"/>
    <property type="match status" value="1"/>
</dbReference>
<dbReference type="Pfam" id="PF20240">
    <property type="entry name" value="DUF6597"/>
    <property type="match status" value="1"/>
</dbReference>
<dbReference type="Proteomes" id="UP000326852">
    <property type="component" value="Unassembled WGS sequence"/>
</dbReference>
<keyword evidence="7" id="KW-1185">Reference proteome</keyword>
<evidence type="ECO:0000256" key="3">
    <source>
        <dbReference type="ARBA" id="ARBA00023163"/>
    </source>
</evidence>
<keyword evidence="2" id="KW-0238">DNA-binding</keyword>
<feature type="region of interest" description="Disordered" evidence="4">
    <location>
        <begin position="229"/>
        <end position="261"/>
    </location>
</feature>
<evidence type="ECO:0000313" key="7">
    <source>
        <dbReference type="Proteomes" id="UP000326852"/>
    </source>
</evidence>
<dbReference type="GO" id="GO:0043565">
    <property type="term" value="F:sequence-specific DNA binding"/>
    <property type="evidence" value="ECO:0007669"/>
    <property type="project" value="InterPro"/>
</dbReference>
<dbReference type="InterPro" id="IPR046532">
    <property type="entry name" value="DUF6597"/>
</dbReference>
<dbReference type="PROSITE" id="PS00041">
    <property type="entry name" value="HTH_ARAC_FAMILY_1"/>
    <property type="match status" value="1"/>
</dbReference>
<proteinExistence type="predicted"/>
<dbReference type="EMBL" id="VTFX01000005">
    <property type="protein sequence ID" value="KAD3515475.1"/>
    <property type="molecule type" value="Genomic_DNA"/>
</dbReference>
<evidence type="ECO:0000256" key="4">
    <source>
        <dbReference type="SAM" id="MobiDB-lite"/>
    </source>
</evidence>
<dbReference type="Pfam" id="PF12833">
    <property type="entry name" value="HTH_18"/>
    <property type="match status" value="1"/>
</dbReference>
<comment type="caution">
    <text evidence="6">The sequence shown here is derived from an EMBL/GenBank/DDBJ whole genome shotgun (WGS) entry which is preliminary data.</text>
</comment>
<reference evidence="6 7" key="1">
    <citation type="submission" date="2019-08" db="EMBL/GenBank/DDBJ databases">
        <title>Arthrobacter sp. nov., isolated from plateau pika and Tibetan wild ass.</title>
        <authorList>
            <person name="Ge Y."/>
        </authorList>
    </citation>
    <scope>NUCLEOTIDE SEQUENCE [LARGE SCALE GENOMIC DNA]</scope>
    <source>
        <strain evidence="6 7">785</strain>
    </source>
</reference>
<evidence type="ECO:0000256" key="1">
    <source>
        <dbReference type="ARBA" id="ARBA00023015"/>
    </source>
</evidence>
<feature type="domain" description="HTH araC/xylS-type" evidence="5">
    <location>
        <begin position="128"/>
        <end position="230"/>
    </location>
</feature>
<dbReference type="InterPro" id="IPR009057">
    <property type="entry name" value="Homeodomain-like_sf"/>
</dbReference>
<dbReference type="InterPro" id="IPR050204">
    <property type="entry name" value="AraC_XylS_family_regulators"/>
</dbReference>
<dbReference type="SMART" id="SM00342">
    <property type="entry name" value="HTH_ARAC"/>
    <property type="match status" value="1"/>
</dbReference>
<accession>A0A5N6MIZ8</accession>
<dbReference type="PANTHER" id="PTHR46796">
    <property type="entry name" value="HTH-TYPE TRANSCRIPTIONAL ACTIVATOR RHAS-RELATED"/>
    <property type="match status" value="1"/>
</dbReference>
<dbReference type="SUPFAM" id="SSF46689">
    <property type="entry name" value="Homeodomain-like"/>
    <property type="match status" value="1"/>
</dbReference>
<keyword evidence="3" id="KW-0804">Transcription</keyword>
<sequence>MRWTWIPEWQLAPERVSRQEVLPFPALNLVVEPDGVSLVGPSTRRSFRDLEGTGWAVGVLLRPAAVPVFTDDPGRLRDREIPFAAPDLQEAVAAAMGEADGGACRRERAASAAAHWLETHVPVSAADAALANRFEELIQADRALIRVDQAAAQLGVSVRTLQRLALRFVGLPPLVMIRRYRLQEAAERLRREPGTPIADIAAALGYADQAHLATAFKEVLGYTPSGYRRSAAEPAPRFAVEPAPRSAVEPIPRNSAVQPKD</sequence>
<dbReference type="AlphaFoldDB" id="A0A5N6MIZ8"/>